<evidence type="ECO:0000313" key="2">
    <source>
        <dbReference type="EMBL" id="MFD2174185.1"/>
    </source>
</evidence>
<dbReference type="Pfam" id="PF04230">
    <property type="entry name" value="PS_pyruv_trans"/>
    <property type="match status" value="1"/>
</dbReference>
<protein>
    <submittedName>
        <fullName evidence="2">Polysaccharide pyruvyl transferase family protein</fullName>
    </submittedName>
</protein>
<comment type="caution">
    <text evidence="2">The sequence shown here is derived from an EMBL/GenBank/DDBJ whole genome shotgun (WGS) entry which is preliminary data.</text>
</comment>
<evidence type="ECO:0000313" key="3">
    <source>
        <dbReference type="Proteomes" id="UP001597413"/>
    </source>
</evidence>
<dbReference type="RefSeq" id="WP_377389419.1">
    <property type="nucleotide sequence ID" value="NZ_JBHUIX010000009.1"/>
</dbReference>
<dbReference type="InterPro" id="IPR007345">
    <property type="entry name" value="Polysacch_pyruvyl_Trfase"/>
</dbReference>
<evidence type="ECO:0000259" key="1">
    <source>
        <dbReference type="Pfam" id="PF04230"/>
    </source>
</evidence>
<dbReference type="GO" id="GO:0016740">
    <property type="term" value="F:transferase activity"/>
    <property type="evidence" value="ECO:0007669"/>
    <property type="project" value="UniProtKB-KW"/>
</dbReference>
<accession>A0ABW5A9B3</accession>
<sequence>MSKLYLDMPYIGRVTAAYRKPAAELAAVSGMNLGNFVFRHALWNILEDLDTFRPVTGGEYRKIIETDPAERLIISCANWLGQTAQDEAHNRGRADIIEKCEGPVTAFGLGTQAPLAKDGEPVKVRLGPETSRLAKIISERSASISVRDQLTAETLEGIGVTNVTVTGCPSNFLNPDPDLGAQLIRKAKHGISTLNGWEDVRLAISEANGGHGATGAVLKYQLRMLAETPAFYVVQTPQLVDFATGARTNISDLYRSHNPFAAMPNKLTRTMKAKVIYFADVEAWMDFSRTCDMSTGMRIHGTMVPLQSGTPSILLGHDSRTSGLADTMGVPWITPETYLDIMPKGPKAMLSLFIERIAGFDRRRGELAGTMLDFVQKNGLNPHPGLVALAESGRAAALSDA</sequence>
<gene>
    <name evidence="2" type="ORF">ACFSM0_08805</name>
</gene>
<dbReference type="Proteomes" id="UP001597413">
    <property type="component" value="Unassembled WGS sequence"/>
</dbReference>
<keyword evidence="3" id="KW-1185">Reference proteome</keyword>
<dbReference type="EMBL" id="JBHUIX010000009">
    <property type="protein sequence ID" value="MFD2174185.1"/>
    <property type="molecule type" value="Genomic_DNA"/>
</dbReference>
<proteinExistence type="predicted"/>
<organism evidence="2 3">
    <name type="scientific">Rhodobacter lacus</name>
    <dbReference type="NCBI Taxonomy" id="1641972"/>
    <lineage>
        <taxon>Bacteria</taxon>
        <taxon>Pseudomonadati</taxon>
        <taxon>Pseudomonadota</taxon>
        <taxon>Alphaproteobacteria</taxon>
        <taxon>Rhodobacterales</taxon>
        <taxon>Rhodobacter group</taxon>
        <taxon>Rhodobacter</taxon>
    </lineage>
</organism>
<feature type="domain" description="Polysaccharide pyruvyl transferase" evidence="1">
    <location>
        <begin position="32"/>
        <end position="319"/>
    </location>
</feature>
<keyword evidence="2" id="KW-0808">Transferase</keyword>
<reference evidence="3" key="1">
    <citation type="journal article" date="2019" name="Int. J. Syst. Evol. Microbiol.">
        <title>The Global Catalogue of Microorganisms (GCM) 10K type strain sequencing project: providing services to taxonomists for standard genome sequencing and annotation.</title>
        <authorList>
            <consortium name="The Broad Institute Genomics Platform"/>
            <consortium name="The Broad Institute Genome Sequencing Center for Infectious Disease"/>
            <person name="Wu L."/>
            <person name="Ma J."/>
        </authorList>
    </citation>
    <scope>NUCLEOTIDE SEQUENCE [LARGE SCALE GENOMIC DNA]</scope>
    <source>
        <strain evidence="3">CCUG 55131</strain>
    </source>
</reference>
<name>A0ABW5A9B3_9RHOB</name>